<feature type="region of interest" description="Disordered" evidence="1">
    <location>
        <begin position="19"/>
        <end position="61"/>
    </location>
</feature>
<feature type="compositionally biased region" description="Low complexity" evidence="1">
    <location>
        <begin position="98"/>
        <end position="120"/>
    </location>
</feature>
<feature type="compositionally biased region" description="Pro residues" evidence="1">
    <location>
        <begin position="154"/>
        <end position="164"/>
    </location>
</feature>
<name>A0ABQ7GCL6_DUNSA</name>
<organism evidence="2 3">
    <name type="scientific">Dunaliella salina</name>
    <name type="common">Green alga</name>
    <name type="synonym">Protococcus salinus</name>
    <dbReference type="NCBI Taxonomy" id="3046"/>
    <lineage>
        <taxon>Eukaryota</taxon>
        <taxon>Viridiplantae</taxon>
        <taxon>Chlorophyta</taxon>
        <taxon>core chlorophytes</taxon>
        <taxon>Chlorophyceae</taxon>
        <taxon>CS clade</taxon>
        <taxon>Chlamydomonadales</taxon>
        <taxon>Dunaliellaceae</taxon>
        <taxon>Dunaliella</taxon>
    </lineage>
</organism>
<dbReference type="Proteomes" id="UP000815325">
    <property type="component" value="Unassembled WGS sequence"/>
</dbReference>
<keyword evidence="3" id="KW-1185">Reference proteome</keyword>
<accession>A0ABQ7GCL6</accession>
<gene>
    <name evidence="2" type="ORF">DUNSADRAFT_11768</name>
</gene>
<sequence>MLGDAWAEEEVRHLGQFISAPLGRTKSRPAFKASIRPASAAATPRGPLDSPFPASAPELTNPIAAAPPVTLKANSVAGMLNRIKQQISAWEGRRKPQSGGSAASTASTSKATSRASSVSGRAGKVPQRIHLAPGLSGSGMAASARATAPQHTQPHPPFEDPPQL</sequence>
<evidence type="ECO:0000256" key="1">
    <source>
        <dbReference type="SAM" id="MobiDB-lite"/>
    </source>
</evidence>
<proteinExistence type="predicted"/>
<evidence type="ECO:0000313" key="2">
    <source>
        <dbReference type="EMBL" id="KAF5832358.1"/>
    </source>
</evidence>
<evidence type="ECO:0000313" key="3">
    <source>
        <dbReference type="Proteomes" id="UP000815325"/>
    </source>
</evidence>
<feature type="region of interest" description="Disordered" evidence="1">
    <location>
        <begin position="87"/>
        <end position="164"/>
    </location>
</feature>
<dbReference type="EMBL" id="MU069879">
    <property type="protein sequence ID" value="KAF5832358.1"/>
    <property type="molecule type" value="Genomic_DNA"/>
</dbReference>
<evidence type="ECO:0008006" key="4">
    <source>
        <dbReference type="Google" id="ProtNLM"/>
    </source>
</evidence>
<comment type="caution">
    <text evidence="2">The sequence shown here is derived from an EMBL/GenBank/DDBJ whole genome shotgun (WGS) entry which is preliminary data.</text>
</comment>
<reference evidence="2" key="1">
    <citation type="submission" date="2017-08" db="EMBL/GenBank/DDBJ databases">
        <authorList>
            <person name="Polle J.E."/>
            <person name="Barry K."/>
            <person name="Cushman J."/>
            <person name="Schmutz J."/>
            <person name="Tran D."/>
            <person name="Hathwaick L.T."/>
            <person name="Yim W.C."/>
            <person name="Jenkins J."/>
            <person name="Mckie-Krisberg Z.M."/>
            <person name="Prochnik S."/>
            <person name="Lindquist E."/>
            <person name="Dockter R.B."/>
            <person name="Adam C."/>
            <person name="Molina H."/>
            <person name="Bunkerborg J."/>
            <person name="Jin E."/>
            <person name="Buchheim M."/>
            <person name="Magnuson J."/>
        </authorList>
    </citation>
    <scope>NUCLEOTIDE SEQUENCE</scope>
    <source>
        <strain evidence="2">CCAP 19/18</strain>
    </source>
</reference>
<protein>
    <recommendedName>
        <fullName evidence="4">Encoded protein</fullName>
    </recommendedName>
</protein>